<keyword evidence="3" id="KW-1185">Reference proteome</keyword>
<evidence type="ECO:0000256" key="1">
    <source>
        <dbReference type="SAM" id="MobiDB-lite"/>
    </source>
</evidence>
<dbReference type="AlphaFoldDB" id="A0A1T5DU43"/>
<dbReference type="InterPro" id="IPR022037">
    <property type="entry name" value="DUF3606"/>
</dbReference>
<proteinExistence type="predicted"/>
<dbReference type="Proteomes" id="UP000190044">
    <property type="component" value="Unassembled WGS sequence"/>
</dbReference>
<name>A0A1T5DU43_9SPHN</name>
<sequence length="60" mass="6785">MASDDRRNVGSPDRDRISLSEDYEVRDWTQALGVSEQELREAVDAVGSSADKVRAYLKDR</sequence>
<protein>
    <recommendedName>
        <fullName evidence="4">DUF3606 domain-containing protein</fullName>
    </recommendedName>
</protein>
<dbReference type="RefSeq" id="WP_079639243.1">
    <property type="nucleotide sequence ID" value="NZ_FUYP01000016.1"/>
</dbReference>
<evidence type="ECO:0000313" key="2">
    <source>
        <dbReference type="EMBL" id="SKB75215.1"/>
    </source>
</evidence>
<organism evidence="2 3">
    <name type="scientific">Sphingopyxis flava</name>
    <dbReference type="NCBI Taxonomy" id="1507287"/>
    <lineage>
        <taxon>Bacteria</taxon>
        <taxon>Pseudomonadati</taxon>
        <taxon>Pseudomonadota</taxon>
        <taxon>Alphaproteobacteria</taxon>
        <taxon>Sphingomonadales</taxon>
        <taxon>Sphingomonadaceae</taxon>
        <taxon>Sphingopyxis</taxon>
    </lineage>
</organism>
<gene>
    <name evidence="2" type="ORF">SAMN06295937_101660</name>
</gene>
<dbReference type="EMBL" id="FUYP01000016">
    <property type="protein sequence ID" value="SKB75215.1"/>
    <property type="molecule type" value="Genomic_DNA"/>
</dbReference>
<feature type="region of interest" description="Disordered" evidence="1">
    <location>
        <begin position="1"/>
        <end position="20"/>
    </location>
</feature>
<reference evidence="3" key="1">
    <citation type="submission" date="2017-02" db="EMBL/GenBank/DDBJ databases">
        <authorList>
            <person name="Varghese N."/>
            <person name="Submissions S."/>
        </authorList>
    </citation>
    <scope>NUCLEOTIDE SEQUENCE [LARGE SCALE GENOMIC DNA]</scope>
    <source>
        <strain evidence="3">R11H</strain>
    </source>
</reference>
<dbReference type="Pfam" id="PF12244">
    <property type="entry name" value="DUF3606"/>
    <property type="match status" value="1"/>
</dbReference>
<dbReference type="OrthoDB" id="8238029at2"/>
<accession>A0A1T5DU43</accession>
<evidence type="ECO:0000313" key="3">
    <source>
        <dbReference type="Proteomes" id="UP000190044"/>
    </source>
</evidence>
<evidence type="ECO:0008006" key="4">
    <source>
        <dbReference type="Google" id="ProtNLM"/>
    </source>
</evidence>